<dbReference type="InterPro" id="IPR011006">
    <property type="entry name" value="CheY-like_superfamily"/>
</dbReference>
<dbReference type="Gene3D" id="3.40.50.300">
    <property type="entry name" value="P-loop containing nucleotide triphosphate hydrolases"/>
    <property type="match status" value="1"/>
</dbReference>
<dbReference type="InterPro" id="IPR001789">
    <property type="entry name" value="Sig_transdc_resp-reg_receiver"/>
</dbReference>
<dbReference type="PROSITE" id="PS00676">
    <property type="entry name" value="SIGMA54_INTERACT_2"/>
    <property type="match status" value="1"/>
</dbReference>
<dbReference type="SUPFAM" id="SSF46689">
    <property type="entry name" value="Homeodomain-like"/>
    <property type="match status" value="1"/>
</dbReference>
<evidence type="ECO:0000256" key="4">
    <source>
        <dbReference type="ARBA" id="ARBA00023125"/>
    </source>
</evidence>
<dbReference type="Pfam" id="PF25601">
    <property type="entry name" value="AAA_lid_14"/>
    <property type="match status" value="1"/>
</dbReference>
<feature type="domain" description="Sigma-54 factor interaction" evidence="8">
    <location>
        <begin position="140"/>
        <end position="369"/>
    </location>
</feature>
<gene>
    <name evidence="10" type="ORF">HUK38_03365</name>
</gene>
<dbReference type="InterPro" id="IPR009057">
    <property type="entry name" value="Homeodomain-like_sf"/>
</dbReference>
<feature type="modified residue" description="4-aspartylphosphate" evidence="6">
    <location>
        <position position="54"/>
    </location>
</feature>
<dbReference type="InterPro" id="IPR025662">
    <property type="entry name" value="Sigma_54_int_dom_ATP-bd_1"/>
</dbReference>
<dbReference type="PANTHER" id="PTHR32071:SF100">
    <property type="entry name" value="RESPONSE REGULATOR PROTEIN PILR"/>
    <property type="match status" value="1"/>
</dbReference>
<evidence type="ECO:0000256" key="1">
    <source>
        <dbReference type="ARBA" id="ARBA00022741"/>
    </source>
</evidence>
<dbReference type="InterPro" id="IPR058031">
    <property type="entry name" value="AAA_lid_NorR"/>
</dbReference>
<dbReference type="SUPFAM" id="SSF52540">
    <property type="entry name" value="P-loop containing nucleoside triphosphate hydrolases"/>
    <property type="match status" value="1"/>
</dbReference>
<name>A0A839HA80_9GAMM</name>
<organism evidence="10 11">
    <name type="scientific">Thiospirillum jenense</name>
    <dbReference type="NCBI Taxonomy" id="1653858"/>
    <lineage>
        <taxon>Bacteria</taxon>
        <taxon>Pseudomonadati</taxon>
        <taxon>Pseudomonadota</taxon>
        <taxon>Gammaproteobacteria</taxon>
        <taxon>Chromatiales</taxon>
        <taxon>Chromatiaceae</taxon>
        <taxon>Thiospirillum</taxon>
    </lineage>
</organism>
<dbReference type="Gene3D" id="1.10.8.60">
    <property type="match status" value="1"/>
</dbReference>
<dbReference type="AlphaFoldDB" id="A0A839HA80"/>
<dbReference type="SMART" id="SM00382">
    <property type="entry name" value="AAA"/>
    <property type="match status" value="1"/>
</dbReference>
<evidence type="ECO:0000256" key="7">
    <source>
        <dbReference type="SAM" id="MobiDB-lite"/>
    </source>
</evidence>
<dbReference type="InterPro" id="IPR027417">
    <property type="entry name" value="P-loop_NTPase"/>
</dbReference>
<keyword evidence="2" id="KW-0067">ATP-binding</keyword>
<dbReference type="PROSITE" id="PS50045">
    <property type="entry name" value="SIGMA54_INTERACT_4"/>
    <property type="match status" value="1"/>
</dbReference>
<accession>A0A839HA80</accession>
<keyword evidence="1" id="KW-0547">Nucleotide-binding</keyword>
<keyword evidence="3" id="KW-0805">Transcription regulation</keyword>
<evidence type="ECO:0000256" key="5">
    <source>
        <dbReference type="ARBA" id="ARBA00023163"/>
    </source>
</evidence>
<dbReference type="PROSITE" id="PS00688">
    <property type="entry name" value="SIGMA54_INTERACT_3"/>
    <property type="match status" value="1"/>
</dbReference>
<dbReference type="SMART" id="SM00448">
    <property type="entry name" value="REC"/>
    <property type="match status" value="1"/>
</dbReference>
<dbReference type="InterPro" id="IPR025943">
    <property type="entry name" value="Sigma_54_int_dom_ATP-bd_2"/>
</dbReference>
<dbReference type="RefSeq" id="WP_182582468.1">
    <property type="nucleotide sequence ID" value="NZ_JABVCQ010000005.1"/>
</dbReference>
<dbReference type="InterPro" id="IPR003593">
    <property type="entry name" value="AAA+_ATPase"/>
</dbReference>
<keyword evidence="4" id="KW-0238">DNA-binding</keyword>
<keyword evidence="6" id="KW-0597">Phosphoprotein</keyword>
<dbReference type="Pfam" id="PF00072">
    <property type="entry name" value="Response_reg"/>
    <property type="match status" value="1"/>
</dbReference>
<dbReference type="SUPFAM" id="SSF52172">
    <property type="entry name" value="CheY-like"/>
    <property type="match status" value="1"/>
</dbReference>
<dbReference type="InterPro" id="IPR002078">
    <property type="entry name" value="Sigma_54_int"/>
</dbReference>
<dbReference type="FunFam" id="3.40.50.300:FF:000006">
    <property type="entry name" value="DNA-binding transcriptional regulator NtrC"/>
    <property type="match status" value="1"/>
</dbReference>
<reference evidence="10 11" key="1">
    <citation type="journal article" date="2020" name="Arch. Microbiol.">
        <title>The genome sequence of the giant phototrophic gammaproteobacterium Thiospirillum jenense gives insight into its physiological properties and phylogenetic relationships.</title>
        <authorList>
            <person name="Imhoff J.F."/>
            <person name="Meyer T.E."/>
            <person name="Kyndt J.A."/>
        </authorList>
    </citation>
    <scope>NUCLEOTIDE SEQUENCE [LARGE SCALE GENOMIC DNA]</scope>
    <source>
        <strain evidence="10 11">DSM 216</strain>
    </source>
</reference>
<evidence type="ECO:0000256" key="6">
    <source>
        <dbReference type="PROSITE-ProRule" id="PRU00169"/>
    </source>
</evidence>
<dbReference type="Pfam" id="PF00158">
    <property type="entry name" value="Sigma54_activat"/>
    <property type="match status" value="1"/>
</dbReference>
<dbReference type="EMBL" id="JABVCQ010000005">
    <property type="protein sequence ID" value="MBB1125270.1"/>
    <property type="molecule type" value="Genomic_DNA"/>
</dbReference>
<evidence type="ECO:0000259" key="9">
    <source>
        <dbReference type="PROSITE" id="PS50110"/>
    </source>
</evidence>
<dbReference type="Gene3D" id="3.40.50.2300">
    <property type="match status" value="1"/>
</dbReference>
<keyword evidence="11" id="KW-1185">Reference proteome</keyword>
<comment type="caution">
    <text evidence="10">The sequence shown here is derived from an EMBL/GenBank/DDBJ whole genome shotgun (WGS) entry which is preliminary data.</text>
</comment>
<dbReference type="GO" id="GO:0000160">
    <property type="term" value="P:phosphorelay signal transduction system"/>
    <property type="evidence" value="ECO:0007669"/>
    <property type="project" value="InterPro"/>
</dbReference>
<dbReference type="Proteomes" id="UP000548632">
    <property type="component" value="Unassembled WGS sequence"/>
</dbReference>
<dbReference type="InterPro" id="IPR025944">
    <property type="entry name" value="Sigma_54_int_dom_CS"/>
</dbReference>
<dbReference type="PROSITE" id="PS50110">
    <property type="entry name" value="RESPONSE_REGULATORY"/>
    <property type="match status" value="1"/>
</dbReference>
<protein>
    <submittedName>
        <fullName evidence="10">Sigma-54-dependent Fis family transcriptional regulator</fullName>
    </submittedName>
</protein>
<evidence type="ECO:0000313" key="10">
    <source>
        <dbReference type="EMBL" id="MBB1125270.1"/>
    </source>
</evidence>
<evidence type="ECO:0000313" key="11">
    <source>
        <dbReference type="Proteomes" id="UP000548632"/>
    </source>
</evidence>
<evidence type="ECO:0000259" key="8">
    <source>
        <dbReference type="PROSITE" id="PS50045"/>
    </source>
</evidence>
<keyword evidence="5" id="KW-0804">Transcription</keyword>
<dbReference type="GO" id="GO:0006355">
    <property type="term" value="P:regulation of DNA-templated transcription"/>
    <property type="evidence" value="ECO:0007669"/>
    <property type="project" value="InterPro"/>
</dbReference>
<dbReference type="GO" id="GO:0005524">
    <property type="term" value="F:ATP binding"/>
    <property type="evidence" value="ECO:0007669"/>
    <property type="project" value="UniProtKB-KW"/>
</dbReference>
<dbReference type="PROSITE" id="PS00675">
    <property type="entry name" value="SIGMA54_INTERACT_1"/>
    <property type="match status" value="1"/>
</dbReference>
<evidence type="ECO:0000256" key="3">
    <source>
        <dbReference type="ARBA" id="ARBA00023015"/>
    </source>
</evidence>
<feature type="domain" description="Response regulatory" evidence="9">
    <location>
        <begin position="5"/>
        <end position="119"/>
    </location>
</feature>
<feature type="compositionally biased region" description="Pro residues" evidence="7">
    <location>
        <begin position="402"/>
        <end position="415"/>
    </location>
</feature>
<dbReference type="Gene3D" id="1.10.10.60">
    <property type="entry name" value="Homeodomain-like"/>
    <property type="match status" value="1"/>
</dbReference>
<proteinExistence type="predicted"/>
<feature type="region of interest" description="Disordered" evidence="7">
    <location>
        <begin position="396"/>
        <end position="417"/>
    </location>
</feature>
<sequence length="473" mass="50614">MTRANALIVDDEADLLDLVRITLARMDITAHGVTTLAAARAQLASRPFDLCLTDMRLPDGDGTELVRHVTELYPDLPIAMVTAYGNMDTAIAAMKAGAFDFVAKPLDLRVLRELTTAALRLRPTNHVTAAVADLPTSAQLLGDSPQIDALRGLIAKLARNQAPVYINGESGTGKELVARLIHQLGPRAEQPFVPVNCGAIPTELVESELFGHRKGSFTGAVSDKAGLFQAAHGGTLFLDEIADLPLPMQVKLLRAIQEKAVRPVGAEKELPIDVRVISASHRHLEAEVTRGRFRQDLYYRINVIDLTIPPLRERRSDIPILTRYLLARIADANGGAVSTLSEAALTRLGSYDFPGNVRELENILERATALSDGSELLPDDLRLPVTVEAAAATAPVSVTTAPAPPSSPPAAPPPSDTTASLAERLAAIERHILTQTVSECHADLAQAAAALGVTPASLHYRLARLELNAADIL</sequence>
<dbReference type="GO" id="GO:0003677">
    <property type="term" value="F:DNA binding"/>
    <property type="evidence" value="ECO:0007669"/>
    <property type="project" value="UniProtKB-KW"/>
</dbReference>
<evidence type="ECO:0000256" key="2">
    <source>
        <dbReference type="ARBA" id="ARBA00022840"/>
    </source>
</evidence>
<dbReference type="CDD" id="cd00009">
    <property type="entry name" value="AAA"/>
    <property type="match status" value="1"/>
</dbReference>
<dbReference type="PANTHER" id="PTHR32071">
    <property type="entry name" value="TRANSCRIPTIONAL REGULATORY PROTEIN"/>
    <property type="match status" value="1"/>
</dbReference>